<reference evidence="2" key="2">
    <citation type="submission" date="2018-05" db="EMBL/GenBank/DDBJ databases">
        <title>Algibacter marinivivus sp. nov., isolated from sample around a algae.</title>
        <authorList>
            <person name="Lu D."/>
        </authorList>
    </citation>
    <scope>NUCLEOTIDE SEQUENCE [LARGE SCALE GENOMIC DNA]</scope>
    <source>
        <strain evidence="2">ZY111</strain>
    </source>
</reference>
<dbReference type="Gene3D" id="3.60.15.10">
    <property type="entry name" value="Ribonuclease Z/Hydroxyacylglutathione hydrolase-like"/>
    <property type="match status" value="1"/>
</dbReference>
<dbReference type="PANTHER" id="PTHR30619:SF1">
    <property type="entry name" value="RECOMBINATION PROTEIN 2"/>
    <property type="match status" value="1"/>
</dbReference>
<reference evidence="2" key="3">
    <citation type="submission" date="2018-05" db="EMBL/GenBank/DDBJ databases">
        <authorList>
            <person name="Lu D."/>
        </authorList>
    </citation>
    <scope>NUCLEOTIDE SEQUENCE [LARGE SCALE GENOMIC DNA]</scope>
    <source>
        <strain evidence="2">ZY111</strain>
    </source>
</reference>
<keyword evidence="2" id="KW-1185">Reference proteome</keyword>
<proteinExistence type="predicted"/>
<dbReference type="InterPro" id="IPR036866">
    <property type="entry name" value="RibonucZ/Hydroxyglut_hydro"/>
</dbReference>
<dbReference type="InterPro" id="IPR052159">
    <property type="entry name" value="Competence_DNA_uptake"/>
</dbReference>
<protein>
    <recommendedName>
        <fullName evidence="3">Metal-dependent hydrolase, beta-lactamase superfamily II</fullName>
    </recommendedName>
</protein>
<dbReference type="EMBL" id="QFRI01000002">
    <property type="protein sequence ID" value="PWH82668.1"/>
    <property type="molecule type" value="Genomic_DNA"/>
</dbReference>
<dbReference type="SUPFAM" id="SSF56281">
    <property type="entry name" value="Metallo-hydrolase/oxidoreductase"/>
    <property type="match status" value="1"/>
</dbReference>
<dbReference type="RefSeq" id="WP_109353023.1">
    <property type="nucleotide sequence ID" value="NZ_QFRI01000002.1"/>
</dbReference>
<dbReference type="PANTHER" id="PTHR30619">
    <property type="entry name" value="DNA INTERNALIZATION/COMPETENCE PROTEIN COMEC/REC2"/>
    <property type="match status" value="1"/>
</dbReference>
<evidence type="ECO:0000313" key="1">
    <source>
        <dbReference type="EMBL" id="PWH82668.1"/>
    </source>
</evidence>
<accession>A0A2U2X4F8</accession>
<evidence type="ECO:0000313" key="2">
    <source>
        <dbReference type="Proteomes" id="UP000245375"/>
    </source>
</evidence>
<sequence>MEHRFVGLPKKGQTYLYLKEGGKLKKAKQVLWGDWLYIDPSLNITHKGKNYLAVIWSPKGPDPKTYYILEEHTDEKRPMELIFLDVGQGDGCVLITPERDQNERIMIIDAGKGDNMNTFLESRFKTYRNKFQFDAAILTHPDNDHYLGFESIFANKKIGFNNVYHNGLNERPVKGTWDKVGGHHKNHNGNSYVHELVETKKKLEELYGTKEKIGSFQYPGVMYNALTNDNIKGYKMLSVHKKHSTHKNGRAYMKGFAPINGRGYTIEVLGPVPEENENGELMLRKLSSYGETKNGHSILLRLHYGNFKIFFGGDLNIPAEKFLLQHYANKDKWPKYGSARSEAMIEEAREWFRSDVMKVCHHGSEKVTDEFIRAVDPACFIISSGDEEGHVHPRPDLLGRLGKLGRSNSPVILSTELQRSTREREDQKVIDRLKKNVNKLRSIKEEKLEDHTKSVDADIARLGRTNVSVFGSIYIKTDGERLIAAFKNEADSETKKWFYFEYHLNDEGELILKS</sequence>
<dbReference type="Proteomes" id="UP000245375">
    <property type="component" value="Unassembled WGS sequence"/>
</dbReference>
<reference evidence="1 2" key="1">
    <citation type="submission" date="2018-05" db="EMBL/GenBank/DDBJ databases">
        <title>Algibacter marinivivus sp. nov., isolated from sample around a algae.</title>
        <authorList>
            <person name="Zhong X."/>
        </authorList>
    </citation>
    <scope>NUCLEOTIDE SEQUENCE [LARGE SCALE GENOMIC DNA]</scope>
    <source>
        <strain evidence="1 2">ZY111</strain>
    </source>
</reference>
<evidence type="ECO:0008006" key="3">
    <source>
        <dbReference type="Google" id="ProtNLM"/>
    </source>
</evidence>
<name>A0A2U2X4F8_9FLAO</name>
<organism evidence="1 2">
    <name type="scientific">Algibacter marinivivus</name>
    <dbReference type="NCBI Taxonomy" id="2100723"/>
    <lineage>
        <taxon>Bacteria</taxon>
        <taxon>Pseudomonadati</taxon>
        <taxon>Bacteroidota</taxon>
        <taxon>Flavobacteriia</taxon>
        <taxon>Flavobacteriales</taxon>
        <taxon>Flavobacteriaceae</taxon>
        <taxon>Algibacter</taxon>
    </lineage>
</organism>
<dbReference type="AlphaFoldDB" id="A0A2U2X4F8"/>
<dbReference type="OrthoDB" id="9761531at2"/>
<gene>
    <name evidence="1" type="ORF">DIS18_10550</name>
</gene>
<comment type="caution">
    <text evidence="1">The sequence shown here is derived from an EMBL/GenBank/DDBJ whole genome shotgun (WGS) entry which is preliminary data.</text>
</comment>